<dbReference type="InterPro" id="IPR035906">
    <property type="entry name" value="MetI-like_sf"/>
</dbReference>
<keyword evidence="4 7" id="KW-0812">Transmembrane</keyword>
<dbReference type="SUPFAM" id="SSF161098">
    <property type="entry name" value="MetI-like"/>
    <property type="match status" value="1"/>
</dbReference>
<evidence type="ECO:0000256" key="1">
    <source>
        <dbReference type="ARBA" id="ARBA00004651"/>
    </source>
</evidence>
<evidence type="ECO:0000256" key="7">
    <source>
        <dbReference type="RuleBase" id="RU363032"/>
    </source>
</evidence>
<feature type="domain" description="ABC transmembrane type-1" evidence="8">
    <location>
        <begin position="75"/>
        <end position="290"/>
    </location>
</feature>
<dbReference type="EMBL" id="JACRSQ010000004">
    <property type="protein sequence ID" value="MBC8542811.1"/>
    <property type="molecule type" value="Genomic_DNA"/>
</dbReference>
<accession>A0A926I1B5</accession>
<dbReference type="InterPro" id="IPR050809">
    <property type="entry name" value="UgpAE/MalFG_permease"/>
</dbReference>
<proteinExistence type="inferred from homology"/>
<name>A0A926I1B5_9FIRM</name>
<dbReference type="GO" id="GO:0005886">
    <property type="term" value="C:plasma membrane"/>
    <property type="evidence" value="ECO:0007669"/>
    <property type="project" value="UniProtKB-SubCell"/>
</dbReference>
<keyword evidence="10" id="KW-1185">Reference proteome</keyword>
<dbReference type="Proteomes" id="UP000657006">
    <property type="component" value="Unassembled WGS sequence"/>
</dbReference>
<comment type="similarity">
    <text evidence="7">Belongs to the binding-protein-dependent transport system permease family.</text>
</comment>
<comment type="subcellular location">
    <subcellularLocation>
        <location evidence="1 7">Cell membrane</location>
        <topology evidence="1 7">Multi-pass membrane protein</topology>
    </subcellularLocation>
</comment>
<keyword evidence="5 7" id="KW-1133">Transmembrane helix</keyword>
<feature type="transmembrane region" description="Helical" evidence="7">
    <location>
        <begin position="274"/>
        <end position="293"/>
    </location>
</feature>
<keyword evidence="3" id="KW-1003">Cell membrane</keyword>
<gene>
    <name evidence="9" type="ORF">H8730_04525</name>
</gene>
<protein>
    <submittedName>
        <fullName evidence="9">Sugar ABC transporter permease</fullName>
    </submittedName>
</protein>
<dbReference type="InterPro" id="IPR000515">
    <property type="entry name" value="MetI-like"/>
</dbReference>
<evidence type="ECO:0000256" key="2">
    <source>
        <dbReference type="ARBA" id="ARBA00022448"/>
    </source>
</evidence>
<evidence type="ECO:0000259" key="8">
    <source>
        <dbReference type="PROSITE" id="PS50928"/>
    </source>
</evidence>
<dbReference type="PANTHER" id="PTHR43227:SF11">
    <property type="entry name" value="BLL4140 PROTEIN"/>
    <property type="match status" value="1"/>
</dbReference>
<evidence type="ECO:0000256" key="3">
    <source>
        <dbReference type="ARBA" id="ARBA00022475"/>
    </source>
</evidence>
<dbReference type="Gene3D" id="1.10.3720.10">
    <property type="entry name" value="MetI-like"/>
    <property type="match status" value="1"/>
</dbReference>
<dbReference type="PANTHER" id="PTHR43227">
    <property type="entry name" value="BLL4140 PROTEIN"/>
    <property type="match status" value="1"/>
</dbReference>
<comment type="caution">
    <text evidence="9">The sequence shown here is derived from an EMBL/GenBank/DDBJ whole genome shotgun (WGS) entry which is preliminary data.</text>
</comment>
<sequence>MKKRRLWRDIKANKLIYILLLPAILTTFVFAYMPMPGIIIAFQDYKPLLGPWKSPFVGLDVFKRIFSSRMIMDSVGNTVYLNVLNLLVTFPAPILLALMLNEVRCSIFKRVIQTVSYLPYFLSWISVVGLVQTILGLYGPVNDLLALFGGSNFERILFLGQQKYFIPTYLILNLWKGTGWGTVIYLAAISGIDMQLYEAATIDGANKLQQIWHITLPAIRQTAILLLIMSIGGLFGSNFELVYALQNPYIDFEVISTAVYKIGLQQGDYPLGTALNLIQGLIGFALVATANFISKKVTDVGLW</sequence>
<dbReference type="CDD" id="cd06261">
    <property type="entry name" value="TM_PBP2"/>
    <property type="match status" value="1"/>
</dbReference>
<evidence type="ECO:0000313" key="10">
    <source>
        <dbReference type="Proteomes" id="UP000657006"/>
    </source>
</evidence>
<reference evidence="9" key="1">
    <citation type="submission" date="2020-08" db="EMBL/GenBank/DDBJ databases">
        <title>Genome public.</title>
        <authorList>
            <person name="Liu C."/>
            <person name="Sun Q."/>
        </authorList>
    </citation>
    <scope>NUCLEOTIDE SEQUENCE</scope>
    <source>
        <strain evidence="9">NSJ-32</strain>
    </source>
</reference>
<dbReference type="RefSeq" id="WP_177720441.1">
    <property type="nucleotide sequence ID" value="NZ_JACRSQ010000004.1"/>
</dbReference>
<dbReference type="Pfam" id="PF00528">
    <property type="entry name" value="BPD_transp_1"/>
    <property type="match status" value="1"/>
</dbReference>
<organism evidence="9 10">
    <name type="scientific">Bianquea renquensis</name>
    <dbReference type="NCBI Taxonomy" id="2763661"/>
    <lineage>
        <taxon>Bacteria</taxon>
        <taxon>Bacillati</taxon>
        <taxon>Bacillota</taxon>
        <taxon>Clostridia</taxon>
        <taxon>Eubacteriales</taxon>
        <taxon>Bianqueaceae</taxon>
        <taxon>Bianquea</taxon>
    </lineage>
</organism>
<feature type="transmembrane region" description="Helical" evidence="7">
    <location>
        <begin position="79"/>
        <end position="100"/>
    </location>
</feature>
<evidence type="ECO:0000256" key="6">
    <source>
        <dbReference type="ARBA" id="ARBA00023136"/>
    </source>
</evidence>
<feature type="transmembrane region" description="Helical" evidence="7">
    <location>
        <begin position="121"/>
        <end position="141"/>
    </location>
</feature>
<dbReference type="PROSITE" id="PS50928">
    <property type="entry name" value="ABC_TM1"/>
    <property type="match status" value="1"/>
</dbReference>
<keyword evidence="6 7" id="KW-0472">Membrane</keyword>
<feature type="transmembrane region" description="Helical" evidence="7">
    <location>
        <begin position="218"/>
        <end position="239"/>
    </location>
</feature>
<dbReference type="GO" id="GO:0055085">
    <property type="term" value="P:transmembrane transport"/>
    <property type="evidence" value="ECO:0007669"/>
    <property type="project" value="InterPro"/>
</dbReference>
<dbReference type="AlphaFoldDB" id="A0A926I1B5"/>
<feature type="transmembrane region" description="Helical" evidence="7">
    <location>
        <begin position="15"/>
        <end position="42"/>
    </location>
</feature>
<evidence type="ECO:0000313" key="9">
    <source>
        <dbReference type="EMBL" id="MBC8542811.1"/>
    </source>
</evidence>
<evidence type="ECO:0000256" key="4">
    <source>
        <dbReference type="ARBA" id="ARBA00022692"/>
    </source>
</evidence>
<evidence type="ECO:0000256" key="5">
    <source>
        <dbReference type="ARBA" id="ARBA00022989"/>
    </source>
</evidence>
<keyword evidence="2 7" id="KW-0813">Transport</keyword>